<gene>
    <name evidence="1" type="ORF">Scani_39310</name>
</gene>
<dbReference type="AlphaFoldDB" id="A0A640S855"/>
<evidence type="ECO:0000313" key="2">
    <source>
        <dbReference type="Proteomes" id="UP000435837"/>
    </source>
</evidence>
<dbReference type="Proteomes" id="UP000435837">
    <property type="component" value="Unassembled WGS sequence"/>
</dbReference>
<comment type="caution">
    <text evidence="1">The sequence shown here is derived from an EMBL/GenBank/DDBJ whole genome shotgun (WGS) entry which is preliminary data.</text>
</comment>
<protein>
    <submittedName>
        <fullName evidence="1">Uncharacterized protein</fullName>
    </submittedName>
</protein>
<proteinExistence type="predicted"/>
<evidence type="ECO:0000313" key="1">
    <source>
        <dbReference type="EMBL" id="GFE07663.1"/>
    </source>
</evidence>
<name>A0A640S855_9ACTN</name>
<accession>A0A640S855</accession>
<reference evidence="1 2" key="1">
    <citation type="submission" date="2019-12" db="EMBL/GenBank/DDBJ databases">
        <title>Whole genome shotgun sequence of Streptomyces caniferus NBRC 15389.</title>
        <authorList>
            <person name="Ichikawa N."/>
            <person name="Kimura A."/>
            <person name="Kitahashi Y."/>
            <person name="Komaki H."/>
            <person name="Tamura T."/>
        </authorList>
    </citation>
    <scope>NUCLEOTIDE SEQUENCE [LARGE SCALE GENOMIC DNA]</scope>
    <source>
        <strain evidence="1 2">NBRC 15389</strain>
    </source>
</reference>
<organism evidence="1 2">
    <name type="scientific">Streptomyces caniferus</name>
    <dbReference type="NCBI Taxonomy" id="285557"/>
    <lineage>
        <taxon>Bacteria</taxon>
        <taxon>Bacillati</taxon>
        <taxon>Actinomycetota</taxon>
        <taxon>Actinomycetes</taxon>
        <taxon>Kitasatosporales</taxon>
        <taxon>Streptomycetaceae</taxon>
        <taxon>Streptomyces</taxon>
    </lineage>
</organism>
<sequence length="73" mass="7650">MRCARPAEAGVVVYGVAGPERASPVLFVPGPAVAVQSHDGVGGRVSGWLTVLHDPRRPKASKGTYRWHSGCSP</sequence>
<dbReference type="EMBL" id="BLIN01000005">
    <property type="protein sequence ID" value="GFE07663.1"/>
    <property type="molecule type" value="Genomic_DNA"/>
</dbReference>